<feature type="transmembrane region" description="Helical" evidence="2">
    <location>
        <begin position="201"/>
        <end position="226"/>
    </location>
</feature>
<feature type="compositionally biased region" description="Polar residues" evidence="1">
    <location>
        <begin position="297"/>
        <end position="309"/>
    </location>
</feature>
<evidence type="ECO:0000313" key="4">
    <source>
        <dbReference type="Proteomes" id="UP000230233"/>
    </source>
</evidence>
<keyword evidence="2" id="KW-1133">Transmembrane helix</keyword>
<feature type="transmembrane region" description="Helical" evidence="2">
    <location>
        <begin position="168"/>
        <end position="189"/>
    </location>
</feature>
<dbReference type="EMBL" id="PDUG01000005">
    <property type="protein sequence ID" value="PIC24420.1"/>
    <property type="molecule type" value="Genomic_DNA"/>
</dbReference>
<evidence type="ECO:0000256" key="1">
    <source>
        <dbReference type="SAM" id="MobiDB-lite"/>
    </source>
</evidence>
<proteinExistence type="predicted"/>
<feature type="transmembrane region" description="Helical" evidence="2">
    <location>
        <begin position="127"/>
        <end position="148"/>
    </location>
</feature>
<evidence type="ECO:0000313" key="3">
    <source>
        <dbReference type="EMBL" id="PIC24420.1"/>
    </source>
</evidence>
<evidence type="ECO:0000256" key="2">
    <source>
        <dbReference type="SAM" id="Phobius"/>
    </source>
</evidence>
<feature type="transmembrane region" description="Helical" evidence="2">
    <location>
        <begin position="87"/>
        <end position="115"/>
    </location>
</feature>
<dbReference type="AlphaFoldDB" id="A0A2G5TAX7"/>
<reference evidence="4" key="1">
    <citation type="submission" date="2017-10" db="EMBL/GenBank/DDBJ databases">
        <title>Rapid genome shrinkage in a self-fertile nematode reveals novel sperm competition proteins.</title>
        <authorList>
            <person name="Yin D."/>
            <person name="Schwarz E.M."/>
            <person name="Thomas C.G."/>
            <person name="Felde R.L."/>
            <person name="Korf I.F."/>
            <person name="Cutter A.D."/>
            <person name="Schartner C.M."/>
            <person name="Ralston E.J."/>
            <person name="Meyer B.J."/>
            <person name="Haag E.S."/>
        </authorList>
    </citation>
    <scope>NUCLEOTIDE SEQUENCE [LARGE SCALE GENOMIC DNA]</scope>
    <source>
        <strain evidence="4">JU1422</strain>
    </source>
</reference>
<feature type="transmembrane region" description="Helical" evidence="2">
    <location>
        <begin position="48"/>
        <end position="67"/>
    </location>
</feature>
<comment type="caution">
    <text evidence="3">The sequence shown here is derived from an EMBL/GenBank/DDBJ whole genome shotgun (WGS) entry which is preliminary data.</text>
</comment>
<dbReference type="OrthoDB" id="5801993at2759"/>
<feature type="transmembrane region" description="Helical" evidence="2">
    <location>
        <begin position="12"/>
        <end position="36"/>
    </location>
</feature>
<gene>
    <name evidence="3" type="primary">Cni-C02H6.3</name>
    <name evidence="3" type="synonym">Cnig_chr_V.g17771</name>
    <name evidence="3" type="ORF">B9Z55_017771</name>
</gene>
<keyword evidence="2" id="KW-0472">Membrane</keyword>
<name>A0A2G5TAX7_9PELO</name>
<keyword evidence="4" id="KW-1185">Reference proteome</keyword>
<protein>
    <submittedName>
        <fullName evidence="3">Uncharacterized protein</fullName>
    </submittedName>
</protein>
<sequence length="326" mass="37063">MWSLTDQLVILYGIFGTPFFIASSFFILIGYTVLWFRKRQSLTNAISIFEVPLIVSCVAVLFSISHWGLHMLSRSIDVNPGEGPMFYVLTGIFFISTGMLTVANNLLLPLLFIYAISFYIKNTRFRLIMFIIAILYTNTKYLIFLRILPNFIQFNFTSFVSLHRCLAVNVIDLVMLLLTLIIIFVYLQLSRGPLTFEQSVVIFETVCLTILKISGLIMDMISIGMFRKMHEHHFLITGLNTETMLRKNYEFTQMIIPYLFIICGFFIKLDEVRKKAAVSFAKTGENGNARCMKTRKANNTSNSDGNAGAQNDPEAGLKAPEADPKV</sequence>
<feature type="transmembrane region" description="Helical" evidence="2">
    <location>
        <begin position="251"/>
        <end position="269"/>
    </location>
</feature>
<dbReference type="Proteomes" id="UP000230233">
    <property type="component" value="Chromosome V"/>
</dbReference>
<feature type="region of interest" description="Disordered" evidence="1">
    <location>
        <begin position="291"/>
        <end position="326"/>
    </location>
</feature>
<keyword evidence="2" id="KW-0812">Transmembrane</keyword>
<organism evidence="3 4">
    <name type="scientific">Caenorhabditis nigoni</name>
    <dbReference type="NCBI Taxonomy" id="1611254"/>
    <lineage>
        <taxon>Eukaryota</taxon>
        <taxon>Metazoa</taxon>
        <taxon>Ecdysozoa</taxon>
        <taxon>Nematoda</taxon>
        <taxon>Chromadorea</taxon>
        <taxon>Rhabditida</taxon>
        <taxon>Rhabditina</taxon>
        <taxon>Rhabditomorpha</taxon>
        <taxon>Rhabditoidea</taxon>
        <taxon>Rhabditidae</taxon>
        <taxon>Peloderinae</taxon>
        <taxon>Caenorhabditis</taxon>
    </lineage>
</organism>
<accession>A0A2G5TAX7</accession>